<keyword evidence="7" id="KW-0812">Transmembrane</keyword>
<dbReference type="InterPro" id="IPR036097">
    <property type="entry name" value="HisK_dim/P_sf"/>
</dbReference>
<evidence type="ECO:0000259" key="16">
    <source>
        <dbReference type="PROSITE" id="PS50885"/>
    </source>
</evidence>
<dbReference type="GO" id="GO:0005886">
    <property type="term" value="C:plasma membrane"/>
    <property type="evidence" value="ECO:0007669"/>
    <property type="project" value="UniProtKB-SubCell"/>
</dbReference>
<evidence type="ECO:0000256" key="10">
    <source>
        <dbReference type="ARBA" id="ARBA00023012"/>
    </source>
</evidence>
<feature type="domain" description="HAMP" evidence="16">
    <location>
        <begin position="515"/>
        <end position="567"/>
    </location>
</feature>
<feature type="compositionally biased region" description="Low complexity" evidence="13">
    <location>
        <begin position="1257"/>
        <end position="1281"/>
    </location>
</feature>
<dbReference type="Gene3D" id="3.40.50.2300">
    <property type="match status" value="1"/>
</dbReference>
<protein>
    <recommendedName>
        <fullName evidence="11">Circadian input-output histidine kinase CikA</fullName>
        <ecNumber evidence="4">2.7.13.3</ecNumber>
    </recommendedName>
</protein>
<dbReference type="InterPro" id="IPR036890">
    <property type="entry name" value="HATPase_C_sf"/>
</dbReference>
<dbReference type="Pfam" id="PF02518">
    <property type="entry name" value="HATPase_c"/>
    <property type="match status" value="1"/>
</dbReference>
<evidence type="ECO:0000256" key="13">
    <source>
        <dbReference type="SAM" id="MobiDB-lite"/>
    </source>
</evidence>
<comment type="caution">
    <text evidence="17">The sequence shown here is derived from an EMBL/GenBank/DDBJ whole genome shotgun (WGS) entry which is preliminary data.</text>
</comment>
<keyword evidence="18" id="KW-1185">Reference proteome</keyword>
<evidence type="ECO:0000259" key="15">
    <source>
        <dbReference type="PROSITE" id="PS50110"/>
    </source>
</evidence>
<accession>A0A553Z716</accession>
<dbReference type="SUPFAM" id="SSF47384">
    <property type="entry name" value="Homodimeric domain of signal transducing histidine kinase"/>
    <property type="match status" value="1"/>
</dbReference>
<feature type="region of interest" description="Disordered" evidence="13">
    <location>
        <begin position="1439"/>
        <end position="1469"/>
    </location>
</feature>
<dbReference type="CDD" id="cd00082">
    <property type="entry name" value="HisKA"/>
    <property type="match status" value="1"/>
</dbReference>
<keyword evidence="8" id="KW-0418">Kinase</keyword>
<feature type="compositionally biased region" description="Low complexity" evidence="13">
    <location>
        <begin position="14"/>
        <end position="31"/>
    </location>
</feature>
<dbReference type="Proteomes" id="UP000320888">
    <property type="component" value="Unassembled WGS sequence"/>
</dbReference>
<feature type="domain" description="HAMP" evidence="16">
    <location>
        <begin position="142"/>
        <end position="199"/>
    </location>
</feature>
<gene>
    <name evidence="17" type="ORF">FNZ23_18850</name>
</gene>
<dbReference type="InterPro" id="IPR011006">
    <property type="entry name" value="CheY-like_superfamily"/>
</dbReference>
<dbReference type="FunFam" id="3.30.565.10:FF:000010">
    <property type="entry name" value="Sensor histidine kinase RcsC"/>
    <property type="match status" value="1"/>
</dbReference>
<dbReference type="CDD" id="cd17546">
    <property type="entry name" value="REC_hyHK_CKI1_RcsC-like"/>
    <property type="match status" value="1"/>
</dbReference>
<keyword evidence="5 12" id="KW-0597">Phosphoprotein</keyword>
<evidence type="ECO:0000256" key="6">
    <source>
        <dbReference type="ARBA" id="ARBA00022679"/>
    </source>
</evidence>
<comment type="subcellular location">
    <subcellularLocation>
        <location evidence="2">Cell membrane</location>
    </subcellularLocation>
</comment>
<dbReference type="Pfam" id="PF00072">
    <property type="entry name" value="Response_reg"/>
    <property type="match status" value="1"/>
</dbReference>
<dbReference type="Gene3D" id="1.20.120.1530">
    <property type="match status" value="6"/>
</dbReference>
<evidence type="ECO:0000256" key="7">
    <source>
        <dbReference type="ARBA" id="ARBA00022692"/>
    </source>
</evidence>
<dbReference type="PANTHER" id="PTHR45339">
    <property type="entry name" value="HYBRID SIGNAL TRANSDUCTION HISTIDINE KINASE J"/>
    <property type="match status" value="1"/>
</dbReference>
<feature type="region of interest" description="Disordered" evidence="13">
    <location>
        <begin position="1"/>
        <end position="51"/>
    </location>
</feature>
<dbReference type="PROSITE" id="PS50109">
    <property type="entry name" value="HIS_KIN"/>
    <property type="match status" value="1"/>
</dbReference>
<sequence length="1469" mass="154937">MAHDPVRRRPATPPSGSGPSGRPAAPGSGAHHPPPAPDAAERPAAPDPDGVPVRELWPLLAAMRALCDGDFTARVTGEPDGVLAEVAGVFHQIVARNAHLAGELQRVRHEIIREGRLDERIAPGPGQGDWAANVDAANTVLEALVVPVAKVSRVLEAVADGDLTQRVDLHDGSRRLRGDLRRLGSGVNRMVDQLSLFTGELTRVSREVGTEGRLGGRASPQGLSGDWLQVTEAVNTMAARLTAQVRDIAVVTTAVARGDLTQQVTVEATGELLELKLTVNTMVDQLRAFADEVIRVAREVGTEGQLGGRAQVRGVSGVWKDLTDNVNFMASNLTSQVRSIAQVTTAVANGDLSQKIVVDAQGEILELKSTINTMVDQLSAFADEVTRVAREVGTEGQLGGRAQVRGISGVWKDLTESVNFMADNLTTQVRNIAQVATAVAEGDLGKKITVEAKGEILELKSTINTMVDQLSAFADEVTRVAREVGTEGNLGGQAQVRGASGVWKDLTDNVNSMALNLTSQVRNIAQVTTAVANGDLSKKIDVDARGEILELKDTVNTMVQQLRAFADEVTRVAREVGTEGQLGGQAEVHGVSGVWKGLTDNVNFMASNLTSQVRNIAQVATAVAEGDLSKKIDVDARGEILELKTTINTMVDTLSSFSSEVTRVAREVGSDGQLGGQARVEGVYGTWKQLTTSVNELALNLTTQVRAIAEVASAVTQGDMSGSISVEAQGEVAALKNNVNLMVANLRETTRAKDWLESNLARIAGLMQGHRDLVEVTDLILRELTPLVNAQFGAFFLAEAGAEPGEGLEFIAGYGTGRAEVRHEPSRGAPPGGLISQAATEKKRILVESVPADYITISSGLGAAPPVSLVVLPVLFEDQVLGVIELASFSRFSDVHLAFIDQFVNTIGVSVNTIIANARTESLLSESQRLTAELRRRSDELQLTNAELEEKAALLATSSQYKSEFLANMSHELRTPLNSLLVMARLLADNPEGRLSPQEVEFAATIHRSGSDLLQMINDILDLAKIEAGRMDVHPKELPLIKLLDYVRATFRPLARDRHLSFDITVADDVPRTLYSDEQRLQQILRNLLSNALKFTSSGGVELSVTVAAPDAAGTGPPPAPGPVLAFAVKDTGIGIPAHKLGAVFEAFQQSDGTTNRKYGGTGLGLSISRDMATLLGGRITAESEPGTGSVFTLYVPAHHTGPSAALQLPAVTGGVAEPAAPGTVPEAGSVHAGAEAEPVGDAGAAGTDRGGGSGTAPGAPGAPFRDAPAGPEPGSVSPGPERAEPWAAGSPEVTWPETSRLGDWLRGRSGRVLSGRRILIVDDDIRNVFALTHVLGRAGIRVKYAENGREGLEVLDRTPDVCLVLMDIMMPEMDGYEMIQALRKAPRYAELPVIALTAKAMPGDRARALETGADDYVPKPVDVDRLLAAICRLLDPGGGNGGGGAAPGPDGGGEGPDGAGPGRAERPS</sequence>
<dbReference type="PROSITE" id="PS50885">
    <property type="entry name" value="HAMP"/>
    <property type="match status" value="7"/>
</dbReference>
<name>A0A553Z716_9ACTN</name>
<dbReference type="InterPro" id="IPR003018">
    <property type="entry name" value="GAF"/>
</dbReference>
<dbReference type="SMART" id="SM00448">
    <property type="entry name" value="REC"/>
    <property type="match status" value="1"/>
</dbReference>
<evidence type="ECO:0000313" key="18">
    <source>
        <dbReference type="Proteomes" id="UP000320888"/>
    </source>
</evidence>
<evidence type="ECO:0000256" key="12">
    <source>
        <dbReference type="PROSITE-ProRule" id="PRU00169"/>
    </source>
</evidence>
<dbReference type="CDD" id="cd16922">
    <property type="entry name" value="HATPase_EvgS-ArcB-TorS-like"/>
    <property type="match status" value="1"/>
</dbReference>
<dbReference type="InterPro" id="IPR001789">
    <property type="entry name" value="Sig_transdc_resp-reg_receiver"/>
</dbReference>
<organism evidence="17 18">
    <name type="scientific">Streptomyces benahoarensis</name>
    <dbReference type="NCBI Taxonomy" id="2595054"/>
    <lineage>
        <taxon>Bacteria</taxon>
        <taxon>Bacillati</taxon>
        <taxon>Actinomycetota</taxon>
        <taxon>Actinomycetes</taxon>
        <taxon>Kitasatosporales</taxon>
        <taxon>Streptomycetaceae</taxon>
        <taxon>Streptomyces</taxon>
    </lineage>
</organism>
<dbReference type="Pfam" id="PF00672">
    <property type="entry name" value="HAMP"/>
    <property type="match status" value="5"/>
</dbReference>
<dbReference type="Gene3D" id="3.30.450.40">
    <property type="match status" value="1"/>
</dbReference>
<feature type="compositionally biased region" description="Gly residues" evidence="13">
    <location>
        <begin position="1439"/>
        <end position="1462"/>
    </location>
</feature>
<evidence type="ECO:0000256" key="5">
    <source>
        <dbReference type="ARBA" id="ARBA00022553"/>
    </source>
</evidence>
<evidence type="ECO:0000256" key="8">
    <source>
        <dbReference type="ARBA" id="ARBA00022777"/>
    </source>
</evidence>
<keyword evidence="10" id="KW-0902">Two-component regulatory system</keyword>
<dbReference type="InterPro" id="IPR004358">
    <property type="entry name" value="Sig_transdc_His_kin-like_C"/>
</dbReference>
<evidence type="ECO:0000313" key="17">
    <source>
        <dbReference type="EMBL" id="TSB37246.1"/>
    </source>
</evidence>
<comment type="similarity">
    <text evidence="3">In the N-terminal section; belongs to the phytochrome family.</text>
</comment>
<keyword evidence="6" id="KW-0808">Transferase</keyword>
<evidence type="ECO:0000256" key="4">
    <source>
        <dbReference type="ARBA" id="ARBA00012438"/>
    </source>
</evidence>
<evidence type="ECO:0000256" key="3">
    <source>
        <dbReference type="ARBA" id="ARBA00006402"/>
    </source>
</evidence>
<evidence type="ECO:0000256" key="1">
    <source>
        <dbReference type="ARBA" id="ARBA00000085"/>
    </source>
</evidence>
<comment type="catalytic activity">
    <reaction evidence="1">
        <text>ATP + protein L-histidine = ADP + protein N-phospho-L-histidine.</text>
        <dbReference type="EC" id="2.7.13.3"/>
    </reaction>
</comment>
<feature type="domain" description="HAMP" evidence="16">
    <location>
        <begin position="239"/>
        <end position="291"/>
    </location>
</feature>
<dbReference type="EMBL" id="VKLS01000247">
    <property type="protein sequence ID" value="TSB37246.1"/>
    <property type="molecule type" value="Genomic_DNA"/>
</dbReference>
<reference evidence="17 18" key="1">
    <citation type="submission" date="2019-07" db="EMBL/GenBank/DDBJ databases">
        <title>Draft genome for Streptomyces benahoarensis MZ03-48.</title>
        <authorList>
            <person name="Gonzalez-Pimentel J.L."/>
        </authorList>
    </citation>
    <scope>NUCLEOTIDE SEQUENCE [LARGE SCALE GENOMIC DNA]</scope>
    <source>
        <strain evidence="17 18">MZ03-48</strain>
    </source>
</reference>
<feature type="modified residue" description="4-aspartylphosphate" evidence="12">
    <location>
        <position position="1368"/>
    </location>
</feature>
<feature type="domain" description="HAMP" evidence="16">
    <location>
        <begin position="607"/>
        <end position="659"/>
    </location>
</feature>
<dbReference type="GO" id="GO:0000155">
    <property type="term" value="F:phosphorelay sensor kinase activity"/>
    <property type="evidence" value="ECO:0007669"/>
    <property type="project" value="InterPro"/>
</dbReference>
<dbReference type="Pfam" id="PF00512">
    <property type="entry name" value="HisKA"/>
    <property type="match status" value="1"/>
</dbReference>
<dbReference type="SMART" id="SM00065">
    <property type="entry name" value="GAF"/>
    <property type="match status" value="1"/>
</dbReference>
<dbReference type="InterPro" id="IPR003660">
    <property type="entry name" value="HAMP_dom"/>
</dbReference>
<dbReference type="OrthoDB" id="9810730at2"/>
<keyword evidence="9" id="KW-1133">Transmembrane helix</keyword>
<evidence type="ECO:0000256" key="11">
    <source>
        <dbReference type="ARBA" id="ARBA00074306"/>
    </source>
</evidence>
<dbReference type="PROSITE" id="PS50110">
    <property type="entry name" value="RESPONSE_REGULATORY"/>
    <property type="match status" value="1"/>
</dbReference>
<feature type="domain" description="HAMP" evidence="16">
    <location>
        <begin position="331"/>
        <end position="383"/>
    </location>
</feature>
<dbReference type="SMART" id="SM00388">
    <property type="entry name" value="HisKA"/>
    <property type="match status" value="1"/>
</dbReference>
<dbReference type="SUPFAM" id="SSF55874">
    <property type="entry name" value="ATPase domain of HSP90 chaperone/DNA topoisomerase II/histidine kinase"/>
    <property type="match status" value="1"/>
</dbReference>
<feature type="domain" description="Histidine kinase" evidence="14">
    <location>
        <begin position="968"/>
        <end position="1200"/>
    </location>
</feature>
<dbReference type="Gene3D" id="3.30.565.10">
    <property type="entry name" value="Histidine kinase-like ATPase, C-terminal domain"/>
    <property type="match status" value="1"/>
</dbReference>
<evidence type="ECO:0000259" key="14">
    <source>
        <dbReference type="PROSITE" id="PS50109"/>
    </source>
</evidence>
<evidence type="ECO:0000256" key="9">
    <source>
        <dbReference type="ARBA" id="ARBA00022989"/>
    </source>
</evidence>
<dbReference type="Pfam" id="PF18947">
    <property type="entry name" value="HAMP_2"/>
    <property type="match status" value="2"/>
</dbReference>
<dbReference type="SMART" id="SM00387">
    <property type="entry name" value="HATPase_c"/>
    <property type="match status" value="1"/>
</dbReference>
<dbReference type="CDD" id="cd06225">
    <property type="entry name" value="HAMP"/>
    <property type="match status" value="5"/>
</dbReference>
<feature type="domain" description="HAMP" evidence="16">
    <location>
        <begin position="699"/>
        <end position="751"/>
    </location>
</feature>
<feature type="domain" description="Response regulatory" evidence="15">
    <location>
        <begin position="1318"/>
        <end position="1435"/>
    </location>
</feature>
<feature type="region of interest" description="Disordered" evidence="13">
    <location>
        <begin position="1218"/>
        <end position="1298"/>
    </location>
</feature>
<dbReference type="InterPro" id="IPR003594">
    <property type="entry name" value="HATPase_dom"/>
</dbReference>
<proteinExistence type="inferred from homology"/>
<dbReference type="PANTHER" id="PTHR45339:SF1">
    <property type="entry name" value="HYBRID SIGNAL TRANSDUCTION HISTIDINE KINASE J"/>
    <property type="match status" value="1"/>
</dbReference>
<dbReference type="SUPFAM" id="SSF55781">
    <property type="entry name" value="GAF domain-like"/>
    <property type="match status" value="1"/>
</dbReference>
<dbReference type="SMART" id="SM00304">
    <property type="entry name" value="HAMP"/>
    <property type="match status" value="8"/>
</dbReference>
<dbReference type="Gene3D" id="1.10.287.130">
    <property type="match status" value="1"/>
</dbReference>
<feature type="domain" description="HAMP" evidence="16">
    <location>
        <begin position="423"/>
        <end position="475"/>
    </location>
</feature>
<dbReference type="InterPro" id="IPR005467">
    <property type="entry name" value="His_kinase_dom"/>
</dbReference>
<dbReference type="InterPro" id="IPR029016">
    <property type="entry name" value="GAF-like_dom_sf"/>
</dbReference>
<dbReference type="FunFam" id="1.20.120.1530:FF:000002">
    <property type="entry name" value="Two-component osmosensing histidine kinase"/>
    <property type="match status" value="4"/>
</dbReference>
<dbReference type="PRINTS" id="PR00344">
    <property type="entry name" value="BCTRLSENSOR"/>
</dbReference>
<dbReference type="SUPFAM" id="SSF58104">
    <property type="entry name" value="Methyl-accepting chemotaxis protein (MCP) signaling domain"/>
    <property type="match status" value="3"/>
</dbReference>
<dbReference type="SUPFAM" id="SSF52172">
    <property type="entry name" value="CheY-like"/>
    <property type="match status" value="1"/>
</dbReference>
<dbReference type="Pfam" id="PF13185">
    <property type="entry name" value="GAF_2"/>
    <property type="match status" value="1"/>
</dbReference>
<dbReference type="InterPro" id="IPR003661">
    <property type="entry name" value="HisK_dim/P_dom"/>
</dbReference>
<keyword evidence="9" id="KW-0472">Membrane</keyword>
<evidence type="ECO:0000256" key="2">
    <source>
        <dbReference type="ARBA" id="ARBA00004236"/>
    </source>
</evidence>
<dbReference type="EC" id="2.7.13.3" evidence="4"/>